<geneLocation type="plasmid" evidence="2">
    <name>pelp_1</name>
</geneLocation>
<evidence type="ECO:0000313" key="2">
    <source>
        <dbReference type="Proteomes" id="UP000317835"/>
    </source>
</evidence>
<accession>A0A518HEF1</accession>
<organism evidence="1 2">
    <name type="scientific">Tautonia plasticadhaerens</name>
    <dbReference type="NCBI Taxonomy" id="2527974"/>
    <lineage>
        <taxon>Bacteria</taxon>
        <taxon>Pseudomonadati</taxon>
        <taxon>Planctomycetota</taxon>
        <taxon>Planctomycetia</taxon>
        <taxon>Isosphaerales</taxon>
        <taxon>Isosphaeraceae</taxon>
        <taxon>Tautonia</taxon>
    </lineage>
</organism>
<dbReference type="SUPFAM" id="SSF56731">
    <property type="entry name" value="DNA primase core"/>
    <property type="match status" value="1"/>
</dbReference>
<dbReference type="RefSeq" id="WP_145279442.1">
    <property type="nucleotide sequence ID" value="NZ_CP036427.1"/>
</dbReference>
<dbReference type="Proteomes" id="UP000317835">
    <property type="component" value="Plasmid pElP_1"/>
</dbReference>
<sequence length="165" mass="18935">MTIDVDPKPALRLTRDRVRDRLTFPARHFLERGFSRKILDSFDVGYSAKRDRIVVPLYDEEGIHCIGDTFRSYKPPCGTCRKHHDPGVPCKYGQQKWGIMRGFAKRAYLYNYAAALRADSPFVFLVEGPPDVWRLGEAGYVGVALLGSSMTDEQHRKQWPSTRRS</sequence>
<proteinExistence type="predicted"/>
<name>A0A518HEF1_9BACT</name>
<evidence type="ECO:0000313" key="1">
    <source>
        <dbReference type="EMBL" id="QDV39229.1"/>
    </source>
</evidence>
<dbReference type="AlphaFoldDB" id="A0A518HEF1"/>
<reference evidence="1 2" key="1">
    <citation type="submission" date="2019-02" db="EMBL/GenBank/DDBJ databases">
        <title>Deep-cultivation of Planctomycetes and their phenomic and genomic characterization uncovers novel biology.</title>
        <authorList>
            <person name="Wiegand S."/>
            <person name="Jogler M."/>
            <person name="Boedeker C."/>
            <person name="Pinto D."/>
            <person name="Vollmers J."/>
            <person name="Rivas-Marin E."/>
            <person name="Kohn T."/>
            <person name="Peeters S.H."/>
            <person name="Heuer A."/>
            <person name="Rast P."/>
            <person name="Oberbeckmann S."/>
            <person name="Bunk B."/>
            <person name="Jeske O."/>
            <person name="Meyerdierks A."/>
            <person name="Storesund J.E."/>
            <person name="Kallscheuer N."/>
            <person name="Luecker S."/>
            <person name="Lage O.M."/>
            <person name="Pohl T."/>
            <person name="Merkel B.J."/>
            <person name="Hornburger P."/>
            <person name="Mueller R.-W."/>
            <person name="Bruemmer F."/>
            <person name="Labrenz M."/>
            <person name="Spormann A.M."/>
            <person name="Op den Camp H."/>
            <person name="Overmann J."/>
            <person name="Amann R."/>
            <person name="Jetten M.S.M."/>
            <person name="Mascher T."/>
            <person name="Medema M.H."/>
            <person name="Devos D.P."/>
            <person name="Kaster A.-K."/>
            <person name="Ovreas L."/>
            <person name="Rohde M."/>
            <person name="Galperin M.Y."/>
            <person name="Jogler C."/>
        </authorList>
    </citation>
    <scope>NUCLEOTIDE SEQUENCE [LARGE SCALE GENOMIC DNA]</scope>
    <source>
        <strain evidence="1 2">ElP</strain>
        <plasmid evidence="2">pelp_1</plasmid>
    </source>
</reference>
<dbReference type="EMBL" id="CP036427">
    <property type="protein sequence ID" value="QDV39229.1"/>
    <property type="molecule type" value="Genomic_DNA"/>
</dbReference>
<dbReference type="KEGG" id="tpla:ElP_71930"/>
<keyword evidence="2" id="KW-1185">Reference proteome</keyword>
<gene>
    <name evidence="1" type="primary">dnaG</name>
    <name evidence="1" type="ORF">ElP_71930</name>
</gene>
<dbReference type="Gene3D" id="3.40.1360.10">
    <property type="match status" value="1"/>
</dbReference>
<protein>
    <submittedName>
        <fullName evidence="1">DNA primase</fullName>
    </submittedName>
</protein>
<keyword evidence="1" id="KW-0614">Plasmid</keyword>